<evidence type="ECO:0000313" key="5">
    <source>
        <dbReference type="EMBL" id="CZR56594.1"/>
    </source>
</evidence>
<dbReference type="InterPro" id="IPR056825">
    <property type="entry name" value="Agd3_C"/>
</dbReference>
<dbReference type="STRING" id="576137.A0A1L7WUY6"/>
<dbReference type="InterPro" id="IPR056827">
    <property type="entry name" value="CBM87_Agd3"/>
</dbReference>
<dbReference type="PANTHER" id="PTHR31002:SF34">
    <property type="entry name" value="CELL WALL PROTEIN CWP1-RELATED"/>
    <property type="match status" value="1"/>
</dbReference>
<dbReference type="Pfam" id="PF25117">
    <property type="entry name" value="Agd3_C"/>
    <property type="match status" value="1"/>
</dbReference>
<keyword evidence="6" id="KW-1185">Reference proteome</keyword>
<dbReference type="EMBL" id="FJOG01000008">
    <property type="protein sequence ID" value="CZR56594.1"/>
    <property type="molecule type" value="Genomic_DNA"/>
</dbReference>
<dbReference type="InterPro" id="IPR050788">
    <property type="entry name" value="Yeast_SRP1/TIP1_CWP"/>
</dbReference>
<organism evidence="5 6">
    <name type="scientific">Phialocephala subalpina</name>
    <dbReference type="NCBI Taxonomy" id="576137"/>
    <lineage>
        <taxon>Eukaryota</taxon>
        <taxon>Fungi</taxon>
        <taxon>Dikarya</taxon>
        <taxon>Ascomycota</taxon>
        <taxon>Pezizomycotina</taxon>
        <taxon>Leotiomycetes</taxon>
        <taxon>Helotiales</taxon>
        <taxon>Mollisiaceae</taxon>
        <taxon>Phialocephala</taxon>
        <taxon>Phialocephala fortinii species complex</taxon>
    </lineage>
</organism>
<evidence type="ECO:0000256" key="1">
    <source>
        <dbReference type="SAM" id="SignalP"/>
    </source>
</evidence>
<reference evidence="5 6" key="1">
    <citation type="submission" date="2016-03" db="EMBL/GenBank/DDBJ databases">
        <authorList>
            <person name="Ploux O."/>
        </authorList>
    </citation>
    <scope>NUCLEOTIDE SEQUENCE [LARGE SCALE GENOMIC DNA]</scope>
    <source>
        <strain evidence="5 6">UAMH 11012</strain>
    </source>
</reference>
<keyword evidence="1" id="KW-0732">Signal</keyword>
<dbReference type="Pfam" id="PF25116">
    <property type="entry name" value="CBM87_Agd3"/>
    <property type="match status" value="1"/>
</dbReference>
<feature type="domain" description="Agd3 CBM87" evidence="3">
    <location>
        <begin position="82"/>
        <end position="295"/>
    </location>
</feature>
<dbReference type="AlphaFoldDB" id="A0A1L7WUY6"/>
<feature type="signal peptide" evidence="1">
    <location>
        <begin position="1"/>
        <end position="21"/>
    </location>
</feature>
<dbReference type="InterPro" id="IPR056826">
    <property type="entry name" value="Agd3_CE"/>
</dbReference>
<gene>
    <name evidence="5" type="ORF">PAC_06483</name>
</gene>
<evidence type="ECO:0000313" key="6">
    <source>
        <dbReference type="Proteomes" id="UP000184330"/>
    </source>
</evidence>
<evidence type="ECO:0000259" key="3">
    <source>
        <dbReference type="Pfam" id="PF25116"/>
    </source>
</evidence>
<feature type="domain" description="Agd3 C-terminal" evidence="4">
    <location>
        <begin position="668"/>
        <end position="730"/>
    </location>
</feature>
<dbReference type="Pfam" id="PF25115">
    <property type="entry name" value="Agd3_CE"/>
    <property type="match status" value="1"/>
</dbReference>
<protein>
    <submittedName>
        <fullName evidence="5">Related to extracellular serine-rich protein</fullName>
    </submittedName>
</protein>
<name>A0A1L7WUY6_9HELO</name>
<feature type="domain" description="Agd3 deacetylase" evidence="2">
    <location>
        <begin position="309"/>
        <end position="660"/>
    </location>
</feature>
<dbReference type="Proteomes" id="UP000184330">
    <property type="component" value="Unassembled WGS sequence"/>
</dbReference>
<sequence>MFSKVLFLVGVLAIFLPNVIAIPAAKAVASEVVGTNQQTAVRQAAPVVATKSAIINGLTVSTNTTTAANITTPVAHVSADTVSSTILIFARDSASAYSAYSGLNAYAIPYQVVIVPQAGIALPVLNSTATTANYGVIVVLSEVSYDYGGTLGFQSALNASQWATLYQYQASFGVRMVRLDVFPSATSGTTSLGGCCDDGVEQYVNITSTAESPTSGLKTGAGISALGFWHYPASITNATIATEFAQFAPTNGFAKASTAGVTNKIDGRQQMVFFTSFATDWSATSNFLQHAWIHWATRGLYTGYRRATLNTQVDDMFLESDIYSPNGTTYQITPADLAQHVTWMATVNSRMPEGSDWFIEVGHNGNGNIEDAEDVDDGNTCDPGSIEYADQIDTPLEFAKPIGTGTSLWPSSPAAYPYTTSCTNLDALKVWWAEPANLNAFAHVSHTFTHEDQDNATYFDCTREISWNQVWLTQVGIAAADRFSPKGIIPPAITGLHNGDALRAWLDNGIVNVVNEMWPLISTVAENGYAGVQINPRWATNIYYNCQLPPCTVLEWINTSAGDGDWYTLLELEKQTNTRHLLGLHHDAFMFHQANLNYLTAPETDINGVSAKFSLFQAWVETVVQEMIRLVDWPIVSQKHDDMAAGFASRMARDGCSPQLAFKTNPTKQTITGITLTTTKNNCTALIPVTVPGNVTDTKGFTTEQLGSDPLTIWVKMSGSPVTFTLSEPIPL</sequence>
<evidence type="ECO:0000259" key="4">
    <source>
        <dbReference type="Pfam" id="PF25117"/>
    </source>
</evidence>
<feature type="chain" id="PRO_5012521474" evidence="1">
    <location>
        <begin position="22"/>
        <end position="732"/>
    </location>
</feature>
<dbReference type="PANTHER" id="PTHR31002">
    <property type="entry name" value="SERIPAUPERIN"/>
    <property type="match status" value="1"/>
</dbReference>
<evidence type="ECO:0000259" key="2">
    <source>
        <dbReference type="Pfam" id="PF25115"/>
    </source>
</evidence>
<accession>A0A1L7WUY6</accession>
<dbReference type="OrthoDB" id="2113314at2759"/>
<proteinExistence type="predicted"/>